<dbReference type="AlphaFoldDB" id="A0AAW0SSR5"/>
<comment type="subunit">
    <text evidence="3">Monomer.</text>
</comment>
<dbReference type="Pfam" id="PF01409">
    <property type="entry name" value="tRNA-synt_2d"/>
    <property type="match status" value="2"/>
</dbReference>
<evidence type="ECO:0000256" key="16">
    <source>
        <dbReference type="ARBA" id="ARBA00073229"/>
    </source>
</evidence>
<keyword evidence="11" id="KW-0496">Mitochondrion</keyword>
<dbReference type="GO" id="GO:0000049">
    <property type="term" value="F:tRNA binding"/>
    <property type="evidence" value="ECO:0007669"/>
    <property type="project" value="InterPro"/>
</dbReference>
<evidence type="ECO:0000313" key="19">
    <source>
        <dbReference type="EMBL" id="KAK8377832.1"/>
    </source>
</evidence>
<dbReference type="FunFam" id="3.30.930.10:FF:000041">
    <property type="entry name" value="Phenylalanyl-tRNA synthetase 2, mitochondrial"/>
    <property type="match status" value="1"/>
</dbReference>
<dbReference type="PROSITE" id="PS50862">
    <property type="entry name" value="AA_TRNA_LIGASE_II"/>
    <property type="match status" value="1"/>
</dbReference>
<evidence type="ECO:0000259" key="17">
    <source>
        <dbReference type="PROSITE" id="PS50862"/>
    </source>
</evidence>
<dbReference type="Pfam" id="PF03147">
    <property type="entry name" value="FDX-ACB"/>
    <property type="match status" value="1"/>
</dbReference>
<dbReference type="GO" id="GO:0005524">
    <property type="term" value="F:ATP binding"/>
    <property type="evidence" value="ECO:0007669"/>
    <property type="project" value="UniProtKB-KW"/>
</dbReference>
<evidence type="ECO:0000256" key="1">
    <source>
        <dbReference type="ARBA" id="ARBA00004305"/>
    </source>
</evidence>
<dbReference type="GO" id="GO:0004826">
    <property type="term" value="F:phenylalanine-tRNA ligase activity"/>
    <property type="evidence" value="ECO:0007669"/>
    <property type="project" value="UniProtKB-EC"/>
</dbReference>
<reference evidence="19 20" key="1">
    <citation type="submission" date="2023-03" db="EMBL/GenBank/DDBJ databases">
        <title>High-quality genome of Scylla paramamosain provides insights in environmental adaptation.</title>
        <authorList>
            <person name="Zhang L."/>
        </authorList>
    </citation>
    <scope>NUCLEOTIDE SEQUENCE [LARGE SCALE GENOMIC DNA]</scope>
    <source>
        <strain evidence="19">LZ_2023a</strain>
        <tissue evidence="19">Muscle</tissue>
    </source>
</reference>
<gene>
    <name evidence="19" type="ORF">O3P69_014052</name>
</gene>
<proteinExistence type="inferred from homology"/>
<dbReference type="SUPFAM" id="SSF55681">
    <property type="entry name" value="Class II aaRS and biotin synthetases"/>
    <property type="match status" value="1"/>
</dbReference>
<dbReference type="FunFam" id="3.30.70.380:FF:000002">
    <property type="entry name" value="phenylalanine--tRNA ligase, mitochondrial"/>
    <property type="match status" value="1"/>
</dbReference>
<dbReference type="EC" id="6.1.1.20" evidence="4"/>
<dbReference type="SMART" id="SM00896">
    <property type="entry name" value="FDX-ACB"/>
    <property type="match status" value="1"/>
</dbReference>
<dbReference type="InterPro" id="IPR004530">
    <property type="entry name" value="Phe-tRNA-synth_IIc_mito"/>
</dbReference>
<feature type="domain" description="FDX-ACB" evidence="18">
    <location>
        <begin position="340"/>
        <end position="433"/>
    </location>
</feature>
<keyword evidence="7" id="KW-0067">ATP-binding</keyword>
<evidence type="ECO:0000259" key="18">
    <source>
        <dbReference type="PROSITE" id="PS51447"/>
    </source>
</evidence>
<dbReference type="PANTHER" id="PTHR11538">
    <property type="entry name" value="PHENYLALANYL-TRNA SYNTHETASE"/>
    <property type="match status" value="1"/>
</dbReference>
<name>A0AAW0SSR5_SCYPA</name>
<dbReference type="Gene3D" id="3.30.930.10">
    <property type="entry name" value="Bira Bifunctional Protein, Domain 2"/>
    <property type="match status" value="1"/>
</dbReference>
<evidence type="ECO:0000256" key="4">
    <source>
        <dbReference type="ARBA" id="ARBA00012814"/>
    </source>
</evidence>
<dbReference type="PROSITE" id="PS51447">
    <property type="entry name" value="FDX_ACB"/>
    <property type="match status" value="1"/>
</dbReference>
<feature type="domain" description="Aminoacyl-transfer RNA synthetases class-II family profile" evidence="17">
    <location>
        <begin position="156"/>
        <end position="330"/>
    </location>
</feature>
<comment type="function">
    <text evidence="15">Is responsible for the charging of tRNA(Phe) with phenylalanine in mitochondrial translation. To a lesser extent, also catalyzes direct attachment of m-Tyr (an oxidized version of Phe) to tRNA(Phe), thereby opening the way for delivery of the misacylated tRNA to the ribosome and incorporation of ROS-damaged amino acid into proteins.</text>
</comment>
<dbReference type="Proteomes" id="UP001487740">
    <property type="component" value="Unassembled WGS sequence"/>
</dbReference>
<dbReference type="EMBL" id="JARAKH010000047">
    <property type="protein sequence ID" value="KAK8377832.1"/>
    <property type="molecule type" value="Genomic_DNA"/>
</dbReference>
<dbReference type="InterPro" id="IPR036690">
    <property type="entry name" value="Fdx_antiC-bd_sf"/>
</dbReference>
<comment type="catalytic activity">
    <reaction evidence="14">
        <text>tRNA(Phe) + L-phenylalanine + ATP = L-phenylalanyl-tRNA(Phe) + AMP + diphosphate + H(+)</text>
        <dbReference type="Rhea" id="RHEA:19413"/>
        <dbReference type="Rhea" id="RHEA-COMP:9668"/>
        <dbReference type="Rhea" id="RHEA-COMP:9699"/>
        <dbReference type="ChEBI" id="CHEBI:15378"/>
        <dbReference type="ChEBI" id="CHEBI:30616"/>
        <dbReference type="ChEBI" id="CHEBI:33019"/>
        <dbReference type="ChEBI" id="CHEBI:58095"/>
        <dbReference type="ChEBI" id="CHEBI:78442"/>
        <dbReference type="ChEBI" id="CHEBI:78531"/>
        <dbReference type="ChEBI" id="CHEBI:456215"/>
        <dbReference type="EC" id="6.1.1.20"/>
    </reaction>
</comment>
<dbReference type="InterPro" id="IPR006195">
    <property type="entry name" value="aa-tRNA-synth_II"/>
</dbReference>
<comment type="subcellular location">
    <subcellularLocation>
        <location evidence="1">Mitochondrion matrix</location>
    </subcellularLocation>
</comment>
<protein>
    <recommendedName>
        <fullName evidence="16">Phenylalanine--tRNA ligase, mitochondrial</fullName>
        <ecNumber evidence="4">6.1.1.20</ecNumber>
    </recommendedName>
    <alternativeName>
        <fullName evidence="13">Phenylalanyl-tRNA synthetase</fullName>
    </alternativeName>
</protein>
<dbReference type="InterPro" id="IPR002319">
    <property type="entry name" value="Phenylalanyl-tRNA_Synthase"/>
</dbReference>
<dbReference type="InterPro" id="IPR045864">
    <property type="entry name" value="aa-tRNA-synth_II/BPL/LPL"/>
</dbReference>
<evidence type="ECO:0000256" key="6">
    <source>
        <dbReference type="ARBA" id="ARBA00022741"/>
    </source>
</evidence>
<evidence type="ECO:0000256" key="12">
    <source>
        <dbReference type="ARBA" id="ARBA00023146"/>
    </source>
</evidence>
<keyword evidence="9" id="KW-0809">Transit peptide</keyword>
<dbReference type="EMBL" id="JARAKH010000047">
    <property type="protein sequence ID" value="KAK8377837.1"/>
    <property type="molecule type" value="Genomic_DNA"/>
</dbReference>
<evidence type="ECO:0000256" key="10">
    <source>
        <dbReference type="ARBA" id="ARBA00022990"/>
    </source>
</evidence>
<comment type="caution">
    <text evidence="19">The sequence shown here is derived from an EMBL/GenBank/DDBJ whole genome shotgun (WGS) entry which is preliminary data.</text>
</comment>
<comment type="similarity">
    <text evidence="2">Belongs to the class-II aminoacyl-tRNA synthetase family.</text>
</comment>
<keyword evidence="20" id="KW-1185">Reference proteome</keyword>
<dbReference type="GO" id="GO:0005759">
    <property type="term" value="C:mitochondrial matrix"/>
    <property type="evidence" value="ECO:0007669"/>
    <property type="project" value="UniProtKB-SubCell"/>
</dbReference>
<evidence type="ECO:0000256" key="11">
    <source>
        <dbReference type="ARBA" id="ARBA00023128"/>
    </source>
</evidence>
<evidence type="ECO:0000256" key="13">
    <source>
        <dbReference type="ARBA" id="ARBA00031194"/>
    </source>
</evidence>
<keyword evidence="6" id="KW-0547">Nucleotide-binding</keyword>
<dbReference type="PANTHER" id="PTHR11538:SF41">
    <property type="entry name" value="PHENYLALANINE--TRNA LIGASE, MITOCHONDRIAL"/>
    <property type="match status" value="1"/>
</dbReference>
<evidence type="ECO:0000256" key="5">
    <source>
        <dbReference type="ARBA" id="ARBA00022598"/>
    </source>
</evidence>
<accession>A0AAW0SSR5</accession>
<evidence type="ECO:0000256" key="7">
    <source>
        <dbReference type="ARBA" id="ARBA00022840"/>
    </source>
</evidence>
<keyword evidence="12" id="KW-0030">Aminoacyl-tRNA synthetase</keyword>
<evidence type="ECO:0000256" key="2">
    <source>
        <dbReference type="ARBA" id="ARBA00008226"/>
    </source>
</evidence>
<evidence type="ECO:0000313" key="20">
    <source>
        <dbReference type="Proteomes" id="UP001487740"/>
    </source>
</evidence>
<evidence type="ECO:0000256" key="9">
    <source>
        <dbReference type="ARBA" id="ARBA00022946"/>
    </source>
</evidence>
<sequence>MVVVCPRILPGCRLSQITRLLSTKAASVNGTKVEVLGREYTGDHMTNVTPHLLSHIGRDLHLQPHHPLRHVAQRVTQHMYRQYLSPRGNPLFSVHSQLHPVVTTHQNFDSLLIPKDHVSRKKSDNFYINETHLLRAHTSAHQSELISMGFDNFLVIGDVYRRDDIDASHYPVFHQLEGVRLCTLKELYGTHQNMDAYHLFENGERTEDHQGVHSAEAARRMEAELKGCLLGLATSLFGQDTEVRWVDAYFPFTHPSWELEVQINGEWVELLGCGIMEQEILANAGVQDKIGWAFGLGLERWAMKLYGIPDIRLFWSTDSGFLSQFRFDDPATPVTYKAVSKYNPCINDISFWLPKDQQYESADFYDLVRSVGGSLVEQVNLVDSFTHPKKQLTSHCYRIVYRHMERVLTQEEVNDVHRKIEQEAASSLQVSIRITPIVCRGGREQMTEPMSSQ</sequence>
<keyword evidence="5" id="KW-0436">Ligase</keyword>
<keyword evidence="8" id="KW-0648">Protein biosynthesis</keyword>
<dbReference type="Gene3D" id="3.30.70.380">
    <property type="entry name" value="Ferrodoxin-fold anticodon-binding domain"/>
    <property type="match status" value="1"/>
</dbReference>
<organism evidence="19 20">
    <name type="scientific">Scylla paramamosain</name>
    <name type="common">Mud crab</name>
    <dbReference type="NCBI Taxonomy" id="85552"/>
    <lineage>
        <taxon>Eukaryota</taxon>
        <taxon>Metazoa</taxon>
        <taxon>Ecdysozoa</taxon>
        <taxon>Arthropoda</taxon>
        <taxon>Crustacea</taxon>
        <taxon>Multicrustacea</taxon>
        <taxon>Malacostraca</taxon>
        <taxon>Eumalacostraca</taxon>
        <taxon>Eucarida</taxon>
        <taxon>Decapoda</taxon>
        <taxon>Pleocyemata</taxon>
        <taxon>Brachyura</taxon>
        <taxon>Eubrachyura</taxon>
        <taxon>Portunoidea</taxon>
        <taxon>Portunidae</taxon>
        <taxon>Portuninae</taxon>
        <taxon>Scylla</taxon>
    </lineage>
</organism>
<dbReference type="NCBIfam" id="TIGR00469">
    <property type="entry name" value="pheS_mito"/>
    <property type="match status" value="1"/>
</dbReference>
<dbReference type="InterPro" id="IPR005121">
    <property type="entry name" value="Fdx_antiC-bd"/>
</dbReference>
<evidence type="ECO:0000256" key="8">
    <source>
        <dbReference type="ARBA" id="ARBA00022917"/>
    </source>
</evidence>
<dbReference type="SUPFAM" id="SSF54991">
    <property type="entry name" value="Anticodon-binding domain of PheRS"/>
    <property type="match status" value="1"/>
</dbReference>
<dbReference type="CDD" id="cd00496">
    <property type="entry name" value="PheRS_alpha_core"/>
    <property type="match status" value="1"/>
</dbReference>
<evidence type="ECO:0000256" key="3">
    <source>
        <dbReference type="ARBA" id="ARBA00011245"/>
    </source>
</evidence>
<dbReference type="GO" id="GO:0006432">
    <property type="term" value="P:phenylalanyl-tRNA aminoacylation"/>
    <property type="evidence" value="ECO:0007669"/>
    <property type="project" value="InterPro"/>
</dbReference>
<evidence type="ECO:0000256" key="15">
    <source>
        <dbReference type="ARBA" id="ARBA00060211"/>
    </source>
</evidence>
<evidence type="ECO:0000256" key="14">
    <source>
        <dbReference type="ARBA" id="ARBA00049255"/>
    </source>
</evidence>
<keyword evidence="10" id="KW-0007">Acetylation</keyword>